<evidence type="ECO:0000313" key="2">
    <source>
        <dbReference type="EMBL" id="CCG43253.1"/>
    </source>
</evidence>
<name>H8FY15_MAGML</name>
<proteinExistence type="predicted"/>
<dbReference type="AlphaFoldDB" id="H8FY15"/>
<gene>
    <name evidence="2" type="ORF">PHAMO_80044</name>
</gene>
<reference evidence="2 3" key="1">
    <citation type="journal article" date="2012" name="J. Bacteriol.">
        <title>Draft Genome Sequence of the Purple Photosynthetic Bacterium Phaeospirillum molischianum DSM120, a Particularly Versatile Bacterium.</title>
        <authorList>
            <person name="Duquesne K."/>
            <person name="Prima V."/>
            <person name="Ji B."/>
            <person name="Rouy Z."/>
            <person name="Medigue C."/>
            <person name="Talla E."/>
            <person name="Sturgis J.N."/>
        </authorList>
    </citation>
    <scope>NUCLEOTIDE SEQUENCE [LARGE SCALE GENOMIC DNA]</scope>
    <source>
        <strain evidence="3">DSM120</strain>
    </source>
</reference>
<protein>
    <submittedName>
        <fullName evidence="2">Uncharacterized protein</fullName>
    </submittedName>
</protein>
<evidence type="ECO:0000256" key="1">
    <source>
        <dbReference type="SAM" id="MobiDB-lite"/>
    </source>
</evidence>
<organism evidence="2 3">
    <name type="scientific">Magnetospirillum molischianum DSM 120</name>
    <dbReference type="NCBI Taxonomy" id="1150626"/>
    <lineage>
        <taxon>Bacteria</taxon>
        <taxon>Pseudomonadati</taxon>
        <taxon>Pseudomonadota</taxon>
        <taxon>Alphaproteobacteria</taxon>
        <taxon>Rhodospirillales</taxon>
        <taxon>Rhodospirillaceae</taxon>
        <taxon>Magnetospirillum</taxon>
    </lineage>
</organism>
<dbReference type="EMBL" id="CAHP01000060">
    <property type="protein sequence ID" value="CCG43253.1"/>
    <property type="molecule type" value="Genomic_DNA"/>
</dbReference>
<sequence>MAAWSLWTAEVLWTAGVRSTGGLAAGNVTALAWKTQTPTPRHRRPGNQVPPWSGRDGSSNLTLLDRIREIAI</sequence>
<evidence type="ECO:0000313" key="3">
    <source>
        <dbReference type="Proteomes" id="UP000004169"/>
    </source>
</evidence>
<comment type="caution">
    <text evidence="2">The sequence shown here is derived from an EMBL/GenBank/DDBJ whole genome shotgun (WGS) entry which is preliminary data.</text>
</comment>
<feature type="region of interest" description="Disordered" evidence="1">
    <location>
        <begin position="36"/>
        <end position="57"/>
    </location>
</feature>
<accession>H8FY15</accession>
<dbReference type="Proteomes" id="UP000004169">
    <property type="component" value="Unassembled WGS sequence"/>
</dbReference>
<keyword evidence="3" id="KW-1185">Reference proteome</keyword>